<keyword evidence="2" id="KW-1185">Reference proteome</keyword>
<sequence length="185" mass="20018">MFPASKLDFPHLANQGSWGTKNTPVKGTLGGSLGRQKSTSGRLAEHSLSSSPASARLSLKGKKDAMTKQSEAMDFRDWCESESVRLIGTKENILGTWFSTGGRPAEHSLSSSPASARLSLKGKKDAMTKQSEARDFRDWCESESVRLIGTKGVAGGTASRKTIVCNMIVLQLRDQQIVLVNQVFS</sequence>
<accession>A0ACC0J504</accession>
<dbReference type="EMBL" id="CM045758">
    <property type="protein sequence ID" value="KAI8032626.1"/>
    <property type="molecule type" value="Genomic_DNA"/>
</dbReference>
<evidence type="ECO:0000313" key="2">
    <source>
        <dbReference type="Proteomes" id="UP001060215"/>
    </source>
</evidence>
<evidence type="ECO:0000313" key="1">
    <source>
        <dbReference type="EMBL" id="KAI8032626.1"/>
    </source>
</evidence>
<organism evidence="1 2">
    <name type="scientific">Camellia lanceoleosa</name>
    <dbReference type="NCBI Taxonomy" id="1840588"/>
    <lineage>
        <taxon>Eukaryota</taxon>
        <taxon>Viridiplantae</taxon>
        <taxon>Streptophyta</taxon>
        <taxon>Embryophyta</taxon>
        <taxon>Tracheophyta</taxon>
        <taxon>Spermatophyta</taxon>
        <taxon>Magnoliopsida</taxon>
        <taxon>eudicotyledons</taxon>
        <taxon>Gunneridae</taxon>
        <taxon>Pentapetalae</taxon>
        <taxon>asterids</taxon>
        <taxon>Ericales</taxon>
        <taxon>Theaceae</taxon>
        <taxon>Camellia</taxon>
    </lineage>
</organism>
<dbReference type="Proteomes" id="UP001060215">
    <property type="component" value="Chromosome 1"/>
</dbReference>
<name>A0ACC0J504_9ERIC</name>
<gene>
    <name evidence="1" type="ORF">LOK49_LG01G01481</name>
</gene>
<protein>
    <submittedName>
        <fullName evidence="1">Uridine kinase-like protein 5</fullName>
    </submittedName>
</protein>
<proteinExistence type="predicted"/>
<reference evidence="1 2" key="1">
    <citation type="journal article" date="2022" name="Plant J.">
        <title>Chromosome-level genome of Camellia lanceoleosa provides a valuable resource for understanding genome evolution and self-incompatibility.</title>
        <authorList>
            <person name="Gong W."/>
            <person name="Xiao S."/>
            <person name="Wang L."/>
            <person name="Liao Z."/>
            <person name="Chang Y."/>
            <person name="Mo W."/>
            <person name="Hu G."/>
            <person name="Li W."/>
            <person name="Zhao G."/>
            <person name="Zhu H."/>
            <person name="Hu X."/>
            <person name="Ji K."/>
            <person name="Xiang X."/>
            <person name="Song Q."/>
            <person name="Yuan D."/>
            <person name="Jin S."/>
            <person name="Zhang L."/>
        </authorList>
    </citation>
    <scope>NUCLEOTIDE SEQUENCE [LARGE SCALE GENOMIC DNA]</scope>
    <source>
        <strain evidence="1">SQ_2022a</strain>
    </source>
</reference>
<comment type="caution">
    <text evidence="1">The sequence shown here is derived from an EMBL/GenBank/DDBJ whole genome shotgun (WGS) entry which is preliminary data.</text>
</comment>